<evidence type="ECO:0000313" key="10">
    <source>
        <dbReference type="Proteomes" id="UP000268553"/>
    </source>
</evidence>
<dbReference type="Gene3D" id="1.10.940.10">
    <property type="entry name" value="NusB-like"/>
    <property type="match status" value="1"/>
</dbReference>
<dbReference type="Pfam" id="PF01029">
    <property type="entry name" value="NusB"/>
    <property type="match status" value="1"/>
</dbReference>
<evidence type="ECO:0000313" key="9">
    <source>
        <dbReference type="EMBL" id="RRQ51202.1"/>
    </source>
</evidence>
<keyword evidence="7" id="KW-0175">Coiled coil</keyword>
<feature type="coiled-coil region" evidence="7">
    <location>
        <begin position="258"/>
        <end position="285"/>
    </location>
</feature>
<gene>
    <name evidence="9" type="ORF">D7D48_09505</name>
</gene>
<keyword evidence="4 6" id="KW-0949">S-adenosyl-L-methionine</keyword>
<dbReference type="Gene3D" id="3.40.50.150">
    <property type="entry name" value="Vaccinia Virus protein VP39"/>
    <property type="match status" value="1"/>
</dbReference>
<dbReference type="PANTHER" id="PTHR22807">
    <property type="entry name" value="NOP2 YEAST -RELATED NOL1/NOP2/FMU SUN DOMAIN-CONTAINING"/>
    <property type="match status" value="1"/>
</dbReference>
<keyword evidence="2 6" id="KW-0489">Methyltransferase</keyword>
<feature type="binding site" evidence="6">
    <location>
        <position position="259"/>
    </location>
    <ligand>
        <name>S-adenosyl-L-methionine</name>
        <dbReference type="ChEBI" id="CHEBI:59789"/>
    </ligand>
</feature>
<comment type="similarity">
    <text evidence="1 6">Belongs to the class I-like SAM-binding methyltransferase superfamily. RsmB/NOP family.</text>
</comment>
<keyword evidence="3 6" id="KW-0808">Transferase</keyword>
<feature type="binding site" evidence="6">
    <location>
        <position position="285"/>
    </location>
    <ligand>
        <name>S-adenosyl-L-methionine</name>
        <dbReference type="ChEBI" id="CHEBI:59789"/>
    </ligand>
</feature>
<feature type="binding site" evidence="6">
    <location>
        <begin position="238"/>
        <end position="244"/>
    </location>
    <ligand>
        <name>S-adenosyl-L-methionine</name>
        <dbReference type="ChEBI" id="CHEBI:59789"/>
    </ligand>
</feature>
<dbReference type="InterPro" id="IPR029063">
    <property type="entry name" value="SAM-dependent_MTases_sf"/>
</dbReference>
<dbReference type="InterPro" id="IPR018314">
    <property type="entry name" value="RsmB/NOL1/NOP2-like_CS"/>
</dbReference>
<feature type="active site" description="Nucleophile" evidence="6">
    <location>
        <position position="354"/>
    </location>
</feature>
<proteinExistence type="inferred from homology"/>
<dbReference type="InterPro" id="IPR001678">
    <property type="entry name" value="MeTrfase_RsmB-F_NOP2_dom"/>
</dbReference>
<dbReference type="GO" id="GO:0008173">
    <property type="term" value="F:RNA methyltransferase activity"/>
    <property type="evidence" value="ECO:0007669"/>
    <property type="project" value="InterPro"/>
</dbReference>
<dbReference type="InterPro" id="IPR035926">
    <property type="entry name" value="NusB-like_sf"/>
</dbReference>
<feature type="binding site" evidence="6">
    <location>
        <position position="301"/>
    </location>
    <ligand>
        <name>S-adenosyl-L-methionine</name>
        <dbReference type="ChEBI" id="CHEBI:59789"/>
    </ligand>
</feature>
<evidence type="ECO:0000256" key="5">
    <source>
        <dbReference type="ARBA" id="ARBA00022884"/>
    </source>
</evidence>
<evidence type="ECO:0000256" key="3">
    <source>
        <dbReference type="ARBA" id="ARBA00022679"/>
    </source>
</evidence>
<dbReference type="EMBL" id="RWJI01000002">
    <property type="protein sequence ID" value="RRQ51202.1"/>
    <property type="molecule type" value="Genomic_DNA"/>
</dbReference>
<evidence type="ECO:0000256" key="7">
    <source>
        <dbReference type="SAM" id="Coils"/>
    </source>
</evidence>
<dbReference type="InterPro" id="IPR023267">
    <property type="entry name" value="RCMT"/>
</dbReference>
<keyword evidence="5 6" id="KW-0694">RNA-binding</keyword>
<evidence type="ECO:0000256" key="4">
    <source>
        <dbReference type="ARBA" id="ARBA00022691"/>
    </source>
</evidence>
<reference evidence="9 10" key="1">
    <citation type="submission" date="2018-12" db="EMBL/GenBank/DDBJ databases">
        <authorList>
            <person name="Kim S.-J."/>
            <person name="Jung G.-Y."/>
        </authorList>
    </citation>
    <scope>NUCLEOTIDE SEQUENCE [LARGE SCALE GENOMIC DNA]</scope>
    <source>
        <strain evidence="9 10">03SU3-P</strain>
    </source>
</reference>
<keyword evidence="10" id="KW-1185">Reference proteome</keyword>
<dbReference type="GO" id="GO:0003723">
    <property type="term" value="F:RNA binding"/>
    <property type="evidence" value="ECO:0007669"/>
    <property type="project" value="UniProtKB-UniRule"/>
</dbReference>
<dbReference type="PROSITE" id="PS51686">
    <property type="entry name" value="SAM_MT_RSMB_NOP"/>
    <property type="match status" value="1"/>
</dbReference>
<dbReference type="CDD" id="cd02440">
    <property type="entry name" value="AdoMet_MTases"/>
    <property type="match status" value="1"/>
</dbReference>
<dbReference type="RefSeq" id="WP_125231177.1">
    <property type="nucleotide sequence ID" value="NZ_RWJI01000002.1"/>
</dbReference>
<evidence type="ECO:0000256" key="6">
    <source>
        <dbReference type="PROSITE-ProRule" id="PRU01023"/>
    </source>
</evidence>
<dbReference type="OrthoDB" id="9810297at2"/>
<dbReference type="SUPFAM" id="SSF48013">
    <property type="entry name" value="NusB-like"/>
    <property type="match status" value="1"/>
</dbReference>
<organism evidence="9 10">
    <name type="scientific">Sphingorhabdus wooponensis</name>
    <dbReference type="NCBI Taxonomy" id="940136"/>
    <lineage>
        <taxon>Bacteria</taxon>
        <taxon>Pseudomonadati</taxon>
        <taxon>Pseudomonadota</taxon>
        <taxon>Alphaproteobacteria</taxon>
        <taxon>Sphingomonadales</taxon>
        <taxon>Sphingomonadaceae</taxon>
        <taxon>Sphingorhabdus</taxon>
    </lineage>
</organism>
<dbReference type="PRINTS" id="PR02008">
    <property type="entry name" value="RCMTFAMILY"/>
</dbReference>
<name>A0A3R8S3S2_9SPHN</name>
<dbReference type="AlphaFoldDB" id="A0A3R8S3S2"/>
<dbReference type="InterPro" id="IPR049560">
    <property type="entry name" value="MeTrfase_RsmB-F_NOP2_cat"/>
</dbReference>
<dbReference type="PANTHER" id="PTHR22807:SF61">
    <property type="entry name" value="NOL1_NOP2_SUN FAMILY PROTEIN _ ANTITERMINATION NUSB DOMAIN-CONTAINING PROTEIN"/>
    <property type="match status" value="1"/>
</dbReference>
<feature type="domain" description="SAM-dependent MTase RsmB/NOP-type" evidence="8">
    <location>
        <begin position="128"/>
        <end position="421"/>
    </location>
</feature>
<evidence type="ECO:0000259" key="8">
    <source>
        <dbReference type="PROSITE" id="PS51686"/>
    </source>
</evidence>
<evidence type="ECO:0000256" key="2">
    <source>
        <dbReference type="ARBA" id="ARBA00022603"/>
    </source>
</evidence>
<comment type="caution">
    <text evidence="9">The sequence shown here is derived from an EMBL/GenBank/DDBJ whole genome shotgun (WGS) entry which is preliminary data.</text>
</comment>
<protein>
    <submittedName>
        <fullName evidence="9">Methyltransferase domain-containing protein</fullName>
    </submittedName>
</protein>
<dbReference type="PROSITE" id="PS01153">
    <property type="entry name" value="NOL1_NOP2_SUN"/>
    <property type="match status" value="1"/>
</dbReference>
<sequence>MTDEISGLPTRRAALRLLDTVMRMGTPMDQATANATKGLSPPDRALAIAIAQETLRWSVDLDILIDSKTKQVLPDDSKARMVLRLALAQILRLGTPAHAAIATALPLVDGGPRRLVHGVLGSLLRAEVTLPELPSLPEAVMMRWHPAWGDDMIAGAQKAYSEPPPLDLALRDPSATDAWAERLSGVSLMPGHVRLLRGTAVEELDGYEEGAWWVQDLAASLPARLLGDGTGKRVLDLCAAPGGKTMQLSAAGFAVTALDNSARRMDRLMSNLERTQLNAERVNADVMDWKPSQPFDAILLDAPCSATGTMRRHPDVLQRIDLKAINNLAAIQSAMLDRAAEWVKPGGTLVFATCSLEPHEGEAQAEAFLARHPEYTTMPATAAELPAGVTANAQGHVRTMPPMLAEQGGLDGFFVARFVRKG</sequence>
<dbReference type="Proteomes" id="UP000268553">
    <property type="component" value="Unassembled WGS sequence"/>
</dbReference>
<evidence type="ECO:0000256" key="1">
    <source>
        <dbReference type="ARBA" id="ARBA00007494"/>
    </source>
</evidence>
<accession>A0A3R8S3S2</accession>
<dbReference type="InterPro" id="IPR006027">
    <property type="entry name" value="NusB_RsmB_TIM44"/>
</dbReference>
<dbReference type="GO" id="GO:0001510">
    <property type="term" value="P:RNA methylation"/>
    <property type="evidence" value="ECO:0007669"/>
    <property type="project" value="InterPro"/>
</dbReference>
<dbReference type="Pfam" id="PF01189">
    <property type="entry name" value="Methyltr_RsmB-F"/>
    <property type="match status" value="1"/>
</dbReference>
<dbReference type="GO" id="GO:0006355">
    <property type="term" value="P:regulation of DNA-templated transcription"/>
    <property type="evidence" value="ECO:0007669"/>
    <property type="project" value="InterPro"/>
</dbReference>
<dbReference type="SUPFAM" id="SSF53335">
    <property type="entry name" value="S-adenosyl-L-methionine-dependent methyltransferases"/>
    <property type="match status" value="1"/>
</dbReference>